<dbReference type="GO" id="GO:0016126">
    <property type="term" value="P:sterol biosynthetic process"/>
    <property type="evidence" value="ECO:0007669"/>
    <property type="project" value="TreeGrafter"/>
</dbReference>
<evidence type="ECO:0000256" key="4">
    <source>
        <dbReference type="ARBA" id="ARBA00022691"/>
    </source>
</evidence>
<evidence type="ECO:0000256" key="9">
    <source>
        <dbReference type="ARBA" id="ARBA00023136"/>
    </source>
</evidence>
<feature type="domain" description="SAM-dependent methyltransferase Erg6/SMT-type" evidence="13">
    <location>
        <begin position="1"/>
        <end position="275"/>
    </location>
</feature>
<dbReference type="PANTHER" id="PTHR44068">
    <property type="entry name" value="ZGC:194242"/>
    <property type="match status" value="1"/>
</dbReference>
<evidence type="ECO:0000259" key="13">
    <source>
        <dbReference type="PROSITE" id="PS51685"/>
    </source>
</evidence>
<dbReference type="InterPro" id="IPR013705">
    <property type="entry name" value="Sterol_MeTrfase_C"/>
</dbReference>
<keyword evidence="3 11" id="KW-0808">Transferase</keyword>
<name>A0A7S3R7I8_DUNTE</name>
<evidence type="ECO:0000256" key="8">
    <source>
        <dbReference type="ARBA" id="ARBA00022989"/>
    </source>
</evidence>
<sequence>MCVCRHRYKGESHECSLKRHEHYLALKLSLKPEHQVLDVGCGVGGPLREVALFSGAQITGLNNNDYQIKKGTEYNRAVGQGLTERCGFLKADFMDIPKEANSYDAVYAIDATCHAPDAVKCYQEIFRVLKPGCMFAGYEWCSTDLNDPSNPKHKAILDEIELGNGLPDIRSTEQVKAALLAAGFIIKETVDLANSADVPWYEPIDPSRFSLTAFRTTRLGRMLTRNLVCALEKTGFAPQGSGRVAAFLERAGDGLVAGGKEGIFTPLYFFLVQKPE</sequence>
<protein>
    <recommendedName>
        <fullName evidence="12">Methyltransferase</fullName>
        <ecNumber evidence="12">2.1.1.-</ecNumber>
    </recommendedName>
</protein>
<dbReference type="InterPro" id="IPR013216">
    <property type="entry name" value="Methyltransf_11"/>
</dbReference>
<dbReference type="EC" id="2.1.1.-" evidence="12"/>
<keyword evidence="9" id="KW-0472">Membrane</keyword>
<keyword evidence="7" id="KW-0492">Microsome</keyword>
<dbReference type="InterPro" id="IPR050447">
    <property type="entry name" value="Erg6_SMT_methyltransf"/>
</dbReference>
<dbReference type="SUPFAM" id="SSF53335">
    <property type="entry name" value="S-adenosyl-L-methionine-dependent methyltransferases"/>
    <property type="match status" value="1"/>
</dbReference>
<dbReference type="Pfam" id="PF08498">
    <property type="entry name" value="Sterol_MT_C"/>
    <property type="match status" value="1"/>
</dbReference>
<evidence type="ECO:0000256" key="2">
    <source>
        <dbReference type="ARBA" id="ARBA00022603"/>
    </source>
</evidence>
<evidence type="ECO:0000256" key="1">
    <source>
        <dbReference type="ARBA" id="ARBA00004111"/>
    </source>
</evidence>
<gene>
    <name evidence="14" type="ORF">DTER00134_LOCUS19751</name>
</gene>
<evidence type="ECO:0000256" key="6">
    <source>
        <dbReference type="ARBA" id="ARBA00022824"/>
    </source>
</evidence>
<dbReference type="Pfam" id="PF08241">
    <property type="entry name" value="Methyltransf_11"/>
    <property type="match status" value="1"/>
</dbReference>
<organism evidence="14">
    <name type="scientific">Dunaliella tertiolecta</name>
    <name type="common">Green alga</name>
    <dbReference type="NCBI Taxonomy" id="3047"/>
    <lineage>
        <taxon>Eukaryota</taxon>
        <taxon>Viridiplantae</taxon>
        <taxon>Chlorophyta</taxon>
        <taxon>core chlorophytes</taxon>
        <taxon>Chlorophyceae</taxon>
        <taxon>CS clade</taxon>
        <taxon>Chlamydomonadales</taxon>
        <taxon>Dunaliellaceae</taxon>
        <taxon>Dunaliella</taxon>
    </lineage>
</organism>
<dbReference type="AlphaFoldDB" id="A0A7S3R7I8"/>
<dbReference type="EMBL" id="HBIP01032431">
    <property type="protein sequence ID" value="CAE0504678.1"/>
    <property type="molecule type" value="Transcribed_RNA"/>
</dbReference>
<proteinExistence type="inferred from homology"/>
<dbReference type="InterPro" id="IPR029063">
    <property type="entry name" value="SAM-dependent_MTases_sf"/>
</dbReference>
<evidence type="ECO:0000313" key="14">
    <source>
        <dbReference type="EMBL" id="CAE0504678.1"/>
    </source>
</evidence>
<dbReference type="CDD" id="cd02440">
    <property type="entry name" value="AdoMet_MTases"/>
    <property type="match status" value="1"/>
</dbReference>
<evidence type="ECO:0000256" key="5">
    <source>
        <dbReference type="ARBA" id="ARBA00022692"/>
    </source>
</evidence>
<keyword evidence="8" id="KW-1133">Transmembrane helix</keyword>
<dbReference type="GO" id="GO:0032259">
    <property type="term" value="P:methylation"/>
    <property type="evidence" value="ECO:0007669"/>
    <property type="project" value="UniProtKB-KW"/>
</dbReference>
<evidence type="ECO:0000256" key="3">
    <source>
        <dbReference type="ARBA" id="ARBA00022679"/>
    </source>
</evidence>
<keyword evidence="5" id="KW-0812">Transmembrane</keyword>
<dbReference type="InterPro" id="IPR030384">
    <property type="entry name" value="MeTrfase_SMT"/>
</dbReference>
<dbReference type="PROSITE" id="PS51685">
    <property type="entry name" value="SAM_MT_ERG6_SMT"/>
    <property type="match status" value="1"/>
</dbReference>
<comment type="similarity">
    <text evidence="10 11 12">Belongs to the class I-like SAM-binding methyltransferase superfamily. Erg6/SMT family.</text>
</comment>
<evidence type="ECO:0000256" key="11">
    <source>
        <dbReference type="PROSITE-ProRule" id="PRU01022"/>
    </source>
</evidence>
<evidence type="ECO:0000256" key="7">
    <source>
        <dbReference type="ARBA" id="ARBA00022848"/>
    </source>
</evidence>
<evidence type="ECO:0000256" key="12">
    <source>
        <dbReference type="RuleBase" id="RU362025"/>
    </source>
</evidence>
<keyword evidence="4 11" id="KW-0949">S-adenosyl-L-methionine</keyword>
<keyword evidence="6" id="KW-0256">Endoplasmic reticulum</keyword>
<evidence type="ECO:0000256" key="10">
    <source>
        <dbReference type="ARBA" id="ARBA00038188"/>
    </source>
</evidence>
<dbReference type="GO" id="GO:0003838">
    <property type="term" value="F:sterol 24-C-methyltransferase activity"/>
    <property type="evidence" value="ECO:0007669"/>
    <property type="project" value="TreeGrafter"/>
</dbReference>
<comment type="subcellular location">
    <subcellularLocation>
        <location evidence="1">Microsome membrane</location>
        <topology evidence="1">Single-pass membrane protein</topology>
    </subcellularLocation>
</comment>
<keyword evidence="2 11" id="KW-0489">Methyltransferase</keyword>
<dbReference type="PANTHER" id="PTHR44068:SF1">
    <property type="entry name" value="HYPOTHETICAL LOC100005854"/>
    <property type="match status" value="1"/>
</dbReference>
<dbReference type="Gene3D" id="3.40.50.150">
    <property type="entry name" value="Vaccinia Virus protein VP39"/>
    <property type="match status" value="1"/>
</dbReference>
<reference evidence="14" key="1">
    <citation type="submission" date="2021-01" db="EMBL/GenBank/DDBJ databases">
        <authorList>
            <person name="Corre E."/>
            <person name="Pelletier E."/>
            <person name="Niang G."/>
            <person name="Scheremetjew M."/>
            <person name="Finn R."/>
            <person name="Kale V."/>
            <person name="Holt S."/>
            <person name="Cochrane G."/>
            <person name="Meng A."/>
            <person name="Brown T."/>
            <person name="Cohen L."/>
        </authorList>
    </citation>
    <scope>NUCLEOTIDE SEQUENCE</scope>
    <source>
        <strain evidence="14">CCMP1320</strain>
    </source>
</reference>
<accession>A0A7S3R7I8</accession>
<dbReference type="GO" id="GO:0005783">
    <property type="term" value="C:endoplasmic reticulum"/>
    <property type="evidence" value="ECO:0007669"/>
    <property type="project" value="TreeGrafter"/>
</dbReference>